<dbReference type="RefSeq" id="WP_045232523.1">
    <property type="nucleotide sequence ID" value="NZ_BBJU01000031.1"/>
</dbReference>
<comment type="caution">
    <text evidence="2">The sequence shown here is derived from an EMBL/GenBank/DDBJ whole genome shotgun (WGS) entry which is preliminary data.</text>
</comment>
<evidence type="ECO:0000313" key="3">
    <source>
        <dbReference type="Proteomes" id="UP000028701"/>
    </source>
</evidence>
<gene>
    <name evidence="2" type="ORF">RRU01S_31_00280</name>
</gene>
<keyword evidence="1" id="KW-1133">Transmembrane helix</keyword>
<reference evidence="2 3" key="1">
    <citation type="submission" date="2014-08" db="EMBL/GenBank/DDBJ databases">
        <title>Whole genome shotgun sequence of Rhizobium rubi NBRC 13261.</title>
        <authorList>
            <person name="Katano-Makiyama Y."/>
            <person name="Hosoyama A."/>
            <person name="Hashimoto M."/>
            <person name="Hosoyama Y."/>
            <person name="Noguchi M."/>
            <person name="Tsuchikane K."/>
            <person name="Uohara A."/>
            <person name="Ohji S."/>
            <person name="Ichikawa N."/>
            <person name="Kimura A."/>
            <person name="Yamazoe A."/>
            <person name="Fujita N."/>
        </authorList>
    </citation>
    <scope>NUCLEOTIDE SEQUENCE [LARGE SCALE GENOMIC DNA]</scope>
    <source>
        <strain evidence="2 3">NBRC 13261</strain>
    </source>
</reference>
<dbReference type="EMBL" id="BBJU01000031">
    <property type="protein sequence ID" value="GAK73094.1"/>
    <property type="molecule type" value="Genomic_DNA"/>
</dbReference>
<keyword evidence="1" id="KW-0472">Membrane</keyword>
<sequence length="66" mass="7234">MTNRYVIQTENRKSDEAVGKGIVAIFAFVAALAAIGFAYQTVVGWYDAAAIWLGDIGQYLAGFWPF</sequence>
<proteinExistence type="predicted"/>
<protein>
    <submittedName>
        <fullName evidence="2">Uncharacterized protein</fullName>
    </submittedName>
</protein>
<keyword evidence="1" id="KW-0812">Transmembrane</keyword>
<dbReference type="Proteomes" id="UP000028701">
    <property type="component" value="Unassembled WGS sequence"/>
</dbReference>
<organism evidence="2 3">
    <name type="scientific">Agrobacterium rubi TR3 = NBRC 13261</name>
    <dbReference type="NCBI Taxonomy" id="1368415"/>
    <lineage>
        <taxon>Bacteria</taxon>
        <taxon>Pseudomonadati</taxon>
        <taxon>Pseudomonadota</taxon>
        <taxon>Alphaproteobacteria</taxon>
        <taxon>Hyphomicrobiales</taxon>
        <taxon>Rhizobiaceae</taxon>
        <taxon>Rhizobium/Agrobacterium group</taxon>
        <taxon>Agrobacterium</taxon>
    </lineage>
</organism>
<feature type="transmembrane region" description="Helical" evidence="1">
    <location>
        <begin position="21"/>
        <end position="39"/>
    </location>
</feature>
<evidence type="ECO:0000256" key="1">
    <source>
        <dbReference type="SAM" id="Phobius"/>
    </source>
</evidence>
<evidence type="ECO:0000313" key="2">
    <source>
        <dbReference type="EMBL" id="GAK73094.1"/>
    </source>
</evidence>
<dbReference type="AlphaFoldDB" id="A0A081D2E8"/>
<name>A0A081D2E8_9HYPH</name>
<accession>A0A081D2E8</accession>